<proteinExistence type="predicted"/>
<dbReference type="InterPro" id="IPR036226">
    <property type="entry name" value="LipOase_C_sf"/>
</dbReference>
<reference evidence="2 3" key="1">
    <citation type="submission" date="2016-12" db="EMBL/GenBank/DDBJ databases">
        <authorList>
            <person name="Song W.-J."/>
            <person name="Kurnit D.M."/>
        </authorList>
    </citation>
    <scope>NUCLEOTIDE SEQUENCE [LARGE SCALE GENOMIC DNA]</scope>
    <source>
        <strain evidence="2 3">STM7296</strain>
    </source>
</reference>
<dbReference type="STRING" id="1247936.BN2475_1470006"/>
<dbReference type="AlphaFoldDB" id="A0A1N7SQD6"/>
<accession>A0A1N7SQD6</accession>
<dbReference type="EMBL" id="CYGX02000147">
    <property type="protein sequence ID" value="SIT49547.1"/>
    <property type="molecule type" value="Genomic_DNA"/>
</dbReference>
<sequence>MFATPMFLATVKHTAVNNAMLDGYGFVHNGALAMNAAPPTEPNVTNEIGDPLVARSVRSVEPIQHDSPAGRLRHGRHAGRELSGLG</sequence>
<evidence type="ECO:0000256" key="1">
    <source>
        <dbReference type="SAM" id="MobiDB-lite"/>
    </source>
</evidence>
<evidence type="ECO:0000313" key="3">
    <source>
        <dbReference type="Proteomes" id="UP000187012"/>
    </source>
</evidence>
<evidence type="ECO:0000313" key="2">
    <source>
        <dbReference type="EMBL" id="SIT49547.1"/>
    </source>
</evidence>
<dbReference type="SUPFAM" id="SSF48484">
    <property type="entry name" value="Lipoxigenase"/>
    <property type="match status" value="1"/>
</dbReference>
<organism evidence="2 3">
    <name type="scientific">Paraburkholderia ribeironis</name>
    <dbReference type="NCBI Taxonomy" id="1247936"/>
    <lineage>
        <taxon>Bacteria</taxon>
        <taxon>Pseudomonadati</taxon>
        <taxon>Pseudomonadota</taxon>
        <taxon>Betaproteobacteria</taxon>
        <taxon>Burkholderiales</taxon>
        <taxon>Burkholderiaceae</taxon>
        <taxon>Paraburkholderia</taxon>
    </lineage>
</organism>
<gene>
    <name evidence="2" type="ORF">BN2475_1470006</name>
</gene>
<protein>
    <submittedName>
        <fullName evidence="2">Uncharacterized protein</fullName>
    </submittedName>
</protein>
<feature type="region of interest" description="Disordered" evidence="1">
    <location>
        <begin position="63"/>
        <end position="86"/>
    </location>
</feature>
<dbReference type="Gene3D" id="1.20.245.10">
    <property type="entry name" value="Lipoxygenase-1, Domain 5"/>
    <property type="match status" value="1"/>
</dbReference>
<keyword evidence="3" id="KW-1185">Reference proteome</keyword>
<name>A0A1N7SQD6_9BURK</name>
<dbReference type="Proteomes" id="UP000187012">
    <property type="component" value="Unassembled WGS sequence"/>
</dbReference>